<keyword evidence="3 12" id="KW-0547">Nucleotide-binding</keyword>
<dbReference type="Gene3D" id="3.40.50.2000">
    <property type="entry name" value="Glycogen Phosphorylase B"/>
    <property type="match status" value="2"/>
</dbReference>
<comment type="catalytic activity">
    <reaction evidence="10">
        <text>L-threonyl-[protein] + ATP = O-phospho-L-threonyl-[protein] + ADP + H(+)</text>
        <dbReference type="Rhea" id="RHEA:46608"/>
        <dbReference type="Rhea" id="RHEA-COMP:11060"/>
        <dbReference type="Rhea" id="RHEA-COMP:11605"/>
        <dbReference type="ChEBI" id="CHEBI:15378"/>
        <dbReference type="ChEBI" id="CHEBI:30013"/>
        <dbReference type="ChEBI" id="CHEBI:30616"/>
        <dbReference type="ChEBI" id="CHEBI:61977"/>
        <dbReference type="ChEBI" id="CHEBI:456216"/>
        <dbReference type="EC" id="2.7.12.2"/>
    </reaction>
</comment>
<dbReference type="GO" id="GO:0004674">
    <property type="term" value="F:protein serine/threonine kinase activity"/>
    <property type="evidence" value="ECO:0007669"/>
    <property type="project" value="UniProtKB-KW"/>
</dbReference>
<dbReference type="Pfam" id="PF13424">
    <property type="entry name" value="TPR_12"/>
    <property type="match status" value="1"/>
</dbReference>
<dbReference type="Gene3D" id="2.60.220.30">
    <property type="match status" value="1"/>
</dbReference>
<dbReference type="InterPro" id="IPR027417">
    <property type="entry name" value="P-loop_NTPase"/>
</dbReference>
<dbReference type="InterPro" id="IPR017441">
    <property type="entry name" value="Protein_kinase_ATP_BS"/>
</dbReference>
<keyword evidence="1" id="KW-0723">Serine/threonine-protein kinase</keyword>
<comment type="catalytic activity">
    <reaction evidence="9">
        <text>L-seryl-[protein] + ATP = O-phospho-L-seryl-[protein] + ADP + H(+)</text>
        <dbReference type="Rhea" id="RHEA:17989"/>
        <dbReference type="Rhea" id="RHEA-COMP:9863"/>
        <dbReference type="Rhea" id="RHEA-COMP:11604"/>
        <dbReference type="ChEBI" id="CHEBI:15378"/>
        <dbReference type="ChEBI" id="CHEBI:29999"/>
        <dbReference type="ChEBI" id="CHEBI:30616"/>
        <dbReference type="ChEBI" id="CHEBI:83421"/>
        <dbReference type="ChEBI" id="CHEBI:456216"/>
        <dbReference type="EC" id="2.7.12.2"/>
    </reaction>
</comment>
<dbReference type="Gene3D" id="1.25.40.10">
    <property type="entry name" value="Tetratricopeptide repeat domain"/>
    <property type="match status" value="1"/>
</dbReference>
<name>A0A2B4RGK8_STYPI</name>
<evidence type="ECO:0000256" key="4">
    <source>
        <dbReference type="ARBA" id="ARBA00022777"/>
    </source>
</evidence>
<dbReference type="GO" id="GO:0004713">
    <property type="term" value="F:protein tyrosine kinase activity"/>
    <property type="evidence" value="ECO:0007669"/>
    <property type="project" value="UniProtKB-KW"/>
</dbReference>
<evidence type="ECO:0000256" key="6">
    <source>
        <dbReference type="ARBA" id="ARBA00023137"/>
    </source>
</evidence>
<dbReference type="GO" id="GO:0043531">
    <property type="term" value="F:ADP binding"/>
    <property type="evidence" value="ECO:0007669"/>
    <property type="project" value="InterPro"/>
</dbReference>
<dbReference type="SUPFAM" id="SSF52540">
    <property type="entry name" value="P-loop containing nucleoside triphosphate hydrolases"/>
    <property type="match status" value="1"/>
</dbReference>
<protein>
    <recommendedName>
        <fullName evidence="8">mitogen-activated protein kinase kinase</fullName>
        <ecNumber evidence="8">2.7.12.2</ecNumber>
    </recommendedName>
</protein>
<keyword evidence="16" id="KW-1185">Reference proteome</keyword>
<evidence type="ECO:0000256" key="5">
    <source>
        <dbReference type="ARBA" id="ARBA00022840"/>
    </source>
</evidence>
<feature type="region of interest" description="Disordered" evidence="13">
    <location>
        <begin position="1246"/>
        <end position="1284"/>
    </location>
</feature>
<evidence type="ECO:0000259" key="14">
    <source>
        <dbReference type="PROSITE" id="PS50011"/>
    </source>
</evidence>
<feature type="region of interest" description="Disordered" evidence="13">
    <location>
        <begin position="1756"/>
        <end position="1793"/>
    </location>
</feature>
<feature type="domain" description="Protein kinase" evidence="14">
    <location>
        <begin position="1"/>
        <end position="303"/>
    </location>
</feature>
<proteinExistence type="inferred from homology"/>
<evidence type="ECO:0000256" key="13">
    <source>
        <dbReference type="SAM" id="MobiDB-lite"/>
    </source>
</evidence>
<evidence type="ECO:0000256" key="11">
    <source>
        <dbReference type="ARBA" id="ARBA00051693"/>
    </source>
</evidence>
<dbReference type="SMART" id="SM00382">
    <property type="entry name" value="AAA"/>
    <property type="match status" value="1"/>
</dbReference>
<dbReference type="EC" id="2.7.12.2" evidence="8"/>
<keyword evidence="5 12" id="KW-0067">ATP-binding</keyword>
<dbReference type="SUPFAM" id="SSF53756">
    <property type="entry name" value="UDP-Glycosyltransferase/glycogen phosphorylase"/>
    <property type="match status" value="1"/>
</dbReference>
<dbReference type="SUPFAM" id="SSF48452">
    <property type="entry name" value="TPR-like"/>
    <property type="match status" value="1"/>
</dbReference>
<dbReference type="PANTHER" id="PTHR47448:SF1">
    <property type="entry name" value="SERINE_THREONINE-PROTEIN KINASE STE7 HOMOLOG"/>
    <property type="match status" value="1"/>
</dbReference>
<dbReference type="InterPro" id="IPR000719">
    <property type="entry name" value="Prot_kinase_dom"/>
</dbReference>
<dbReference type="Proteomes" id="UP000225706">
    <property type="component" value="Unassembled WGS sequence"/>
</dbReference>
<dbReference type="PROSITE" id="PS00107">
    <property type="entry name" value="PROTEIN_KINASE_ATP"/>
    <property type="match status" value="1"/>
</dbReference>
<dbReference type="Pfam" id="PF20706">
    <property type="entry name" value="GT4-conflict"/>
    <property type="match status" value="1"/>
</dbReference>
<feature type="compositionally biased region" description="Polar residues" evidence="13">
    <location>
        <begin position="1761"/>
        <end position="1782"/>
    </location>
</feature>
<keyword evidence="2" id="KW-0808">Transferase</keyword>
<evidence type="ECO:0000256" key="7">
    <source>
        <dbReference type="ARBA" id="ARBA00038035"/>
    </source>
</evidence>
<accession>A0A2B4RGK8</accession>
<dbReference type="InterPro" id="IPR050915">
    <property type="entry name" value="MAP_kinase_kinase"/>
</dbReference>
<dbReference type="Pfam" id="PF18738">
    <property type="entry name" value="HEPN_DZIP3"/>
    <property type="match status" value="1"/>
</dbReference>
<evidence type="ECO:0000256" key="2">
    <source>
        <dbReference type="ARBA" id="ARBA00022679"/>
    </source>
</evidence>
<comment type="catalytic activity">
    <reaction evidence="11">
        <text>L-tyrosyl-[protein] + ATP = O-phospho-L-tyrosyl-[protein] + ADP + H(+)</text>
        <dbReference type="Rhea" id="RHEA:10596"/>
        <dbReference type="Rhea" id="RHEA-COMP:10136"/>
        <dbReference type="Rhea" id="RHEA-COMP:20101"/>
        <dbReference type="ChEBI" id="CHEBI:15378"/>
        <dbReference type="ChEBI" id="CHEBI:30616"/>
        <dbReference type="ChEBI" id="CHEBI:46858"/>
        <dbReference type="ChEBI" id="CHEBI:61978"/>
        <dbReference type="ChEBI" id="CHEBI:456216"/>
        <dbReference type="EC" id="2.7.12.2"/>
    </reaction>
</comment>
<evidence type="ECO:0000256" key="12">
    <source>
        <dbReference type="PROSITE-ProRule" id="PRU10141"/>
    </source>
</evidence>
<feature type="compositionally biased region" description="Basic and acidic residues" evidence="13">
    <location>
        <begin position="1264"/>
        <end position="1276"/>
    </location>
</feature>
<dbReference type="InterPro" id="IPR041664">
    <property type="entry name" value="AAA_16"/>
</dbReference>
<evidence type="ECO:0000256" key="9">
    <source>
        <dbReference type="ARBA" id="ARBA00049014"/>
    </source>
</evidence>
<evidence type="ECO:0000313" key="15">
    <source>
        <dbReference type="EMBL" id="PFX17504.1"/>
    </source>
</evidence>
<dbReference type="InterPro" id="IPR011009">
    <property type="entry name" value="Kinase-like_dom_sf"/>
</dbReference>
<feature type="binding site" evidence="12">
    <location>
        <position position="106"/>
    </location>
    <ligand>
        <name>ATP</name>
        <dbReference type="ChEBI" id="CHEBI:30616"/>
    </ligand>
</feature>
<dbReference type="InterPro" id="IPR003593">
    <property type="entry name" value="AAA+_ATPase"/>
</dbReference>
<dbReference type="STRING" id="50429.A0A2B4RGK8"/>
<keyword evidence="6" id="KW-0829">Tyrosine-protein kinase</keyword>
<dbReference type="CDD" id="cd03801">
    <property type="entry name" value="GT4_PimA-like"/>
    <property type="match status" value="1"/>
</dbReference>
<dbReference type="InterPro" id="IPR019734">
    <property type="entry name" value="TPR_rpt"/>
</dbReference>
<dbReference type="InterPro" id="IPR041249">
    <property type="entry name" value="HEPN_DZIP3"/>
</dbReference>
<evidence type="ECO:0000256" key="10">
    <source>
        <dbReference type="ARBA" id="ARBA00049299"/>
    </source>
</evidence>
<dbReference type="InterPro" id="IPR011990">
    <property type="entry name" value="TPR-like_helical_dom_sf"/>
</dbReference>
<dbReference type="PROSITE" id="PS50011">
    <property type="entry name" value="PROTEIN_KINASE_DOM"/>
    <property type="match status" value="1"/>
</dbReference>
<evidence type="ECO:0000256" key="1">
    <source>
        <dbReference type="ARBA" id="ARBA00022527"/>
    </source>
</evidence>
<dbReference type="Pfam" id="PF13191">
    <property type="entry name" value="AAA_16"/>
    <property type="match status" value="1"/>
</dbReference>
<dbReference type="EMBL" id="LSMT01000469">
    <property type="protein sequence ID" value="PFX17504.1"/>
    <property type="molecule type" value="Genomic_DNA"/>
</dbReference>
<sequence>MSKPPNKKLNKLNLTIAPSTTVPDPVLPNDAAGIGSQKVEEIRKKFDELNLDSLQRERLEAFLAEKRKIGELNAEDFEKLAELGAGNGGVVTKVLHKPSGLIMARKLIHLEIKPAIRNQIIRELKVLHDCNSPYIVGFYGAFYSDGEISICMEHMDGGSLDQILKKADRVPEDILGVITIAPERLQGANYTIQSDIWSFGLSLIEMAIGRYPIPPPEENQKSTSPSHLMRLPPGTRPPSGVNNDARPMAIFELLDYIVNEPPPKLPPEQFSAEFCEFVNKCLVKNPSERANLKVLMVSSVKFVEGVVEGYLTTAQKIAHAAHSLSRLGCSSFINWHVMKISNFRTKIYTMASIDDAEDALRSTTAKANFNRLTRLLMRGGVRLLRETFDSIHSPADLPVKLADPTIQAQLKGARLTQPERNCLYPSPGVYGKSSDFDITLIFKLFRTICNLTPPPGPRGWDDLPNSTDHTLVADLVRIKYYRNMIYGHPHTMEISDIDFVHLWGKINEERCIEELETWYKQDMDVKNVLEKVEEKLNTLHEELTWQRSQRSVSEGIRRNWSLLPHTVPHFVNREKECQEIKDYLSPKHNCRCLLIHGATGMGKTTVAMKVANDILNSDRQTVVIYVNCRDIKLFHDFAAKVLQQIYHYPVDDPVAELKNRLKSQDFSTILFLDNFEFLLHLDDGTQPTGNELSRQQMNPSEEGWKIKNLINEILMVAGKVKLLLTSSEKVPFPEAGQETLRLSSFRPEESVELLKKVWKDRQINTIQAHDLSEICSGIPLVLFTLASSHSNLLSLLEDMNSSAHEEFEFLEKIIQTVQADKKIKVCIDHCFGRLDLKEKCALISFALFRRRFCLSEAVNVFQSTKMSASELRKCGLELSRRSLLEEHIIGDGYFYTLLEVIRDYCETKAMEREFREVILDARRMFIRHFLTFLEDTFKKFLSQNVSEALAAFQMDEGNVLQLVEWCSNSQMDEQQRKRCIDVFNNVAELLAKMMGKDKFKYTFESLQRRCEQMADQKRLSDCLTSLGIEEAFRGSRHPTGLRAVAAQIAKAYLTEADQIQCNLRINTGNSRAQCLSKLARCLAIEYNFDEAKKKVRQAIKIRLDQGEDDKVMLGATYNDKAVILSLEEDHQLAIEVRKQTLQIYMEKLGEHPFTATILNSLSSNYCALGKYNDAERCSREALEIRQKQLRNHRDTAKSLFDLGMIHKMKEEFKQARNYLERCEAMQKRMLDENDDDLTSTRKELEDVKRRLAEPEGQKTLLASEGDKLPDAKSKVGEEEEEEIEVEILDKEDTKTNPADAKKTVIRRERITDKGDTWNLPEAGAFITFCPGIMKEPLWICCSIWNPRFLSPPIHSNELLVSSVIELSHDGPPTLDSMEDATEGITVGLLHSSSDFKGYEVVIKKLLDPENNEWYDLETRIFWDTAEMRPAISKWMCPYAEATSTITRFSSFAVIWRLKSFRFPKPNSMTPEFICSVPNYPNVSIVIPWNSVPYSQDFCLTLKIQEPPSIDHKSEEMLVGPILHISCSHEVNLLAPAKITLSLEFFKGKRELVHSGQWRVFHFQQEWEDITDQLEMSVSLTDGMVTFEVKAFCRFLPLIADNPAVVNAGDVSDLDRRSMRQRAGFLACICLHGERFLLKLFCFPLNWKSKVYEYISSYNVIYQGDGNSKKPLFNEDQMFVSLLEGLKVLGEKNSEDLSLTFFGDGEDQKAVYVTIEDERNMSIKFSEWLIAEERRLRESICNFPIIQTRLTTQDLSLSSQSFPRTTSPRKPETIASSNITGRSQSERGTRVNPRGSHSILKVSLLASEWNSSMGGLSTINRHLAIQLGRHKQMEVTFLVPPSSCSEEEKRAAKSHNVNIREVQSRPGFNSLDCLISPPKDLAIDIVVGHGQKLGKQAQFITESHGCKWIQVVHTSPEDLGMHKDYSMAIQKGEEKKTTEAELCKLADAVVAIGPILGETFSAYLRSCGRQQDIIELTPGIFSEFSTLKHAAVDNINFRVLTFGRGDQEDLKLKGYDIAAKAIAELSDPSYRLIFVGAHGGKEEYVKEFLLRSGIPDTQLTVRRFVQNKEKLDDLFCEVDLCIMPSRAEGFGLTALEALSAGLPILVSGYSGFGEALCTVPSGEKVVVKSKDPEVWAKAISGVRQKKRSQRLEEIQQLRSAYEEKYSWGKQCENLVEKMWDIS</sequence>
<organism evidence="15 16">
    <name type="scientific">Stylophora pistillata</name>
    <name type="common">Smooth cauliflower coral</name>
    <dbReference type="NCBI Taxonomy" id="50429"/>
    <lineage>
        <taxon>Eukaryota</taxon>
        <taxon>Metazoa</taxon>
        <taxon>Cnidaria</taxon>
        <taxon>Anthozoa</taxon>
        <taxon>Hexacorallia</taxon>
        <taxon>Scleractinia</taxon>
        <taxon>Astrocoeniina</taxon>
        <taxon>Pocilloporidae</taxon>
        <taxon>Stylophora</taxon>
    </lineage>
</organism>
<dbReference type="CDD" id="cd00009">
    <property type="entry name" value="AAA"/>
    <property type="match status" value="1"/>
</dbReference>
<comment type="caution">
    <text evidence="15">The sequence shown here is derived from an EMBL/GenBank/DDBJ whole genome shotgun (WGS) entry which is preliminary data.</text>
</comment>
<evidence type="ECO:0000313" key="16">
    <source>
        <dbReference type="Proteomes" id="UP000225706"/>
    </source>
</evidence>
<dbReference type="OrthoDB" id="5978504at2759"/>
<keyword evidence="4 15" id="KW-0418">Kinase</keyword>
<feature type="compositionally biased region" description="Basic and acidic residues" evidence="13">
    <location>
        <begin position="1246"/>
        <end position="1256"/>
    </location>
</feature>
<dbReference type="GO" id="GO:0004708">
    <property type="term" value="F:MAP kinase kinase activity"/>
    <property type="evidence" value="ECO:0007669"/>
    <property type="project" value="UniProtKB-EC"/>
</dbReference>
<dbReference type="Pfam" id="PF00069">
    <property type="entry name" value="Pkinase"/>
    <property type="match status" value="2"/>
</dbReference>
<gene>
    <name evidence="15" type="primary">MAP2K1</name>
    <name evidence="15" type="ORF">AWC38_SpisGene18182</name>
</gene>
<dbReference type="GO" id="GO:0005524">
    <property type="term" value="F:ATP binding"/>
    <property type="evidence" value="ECO:0007669"/>
    <property type="project" value="UniProtKB-UniRule"/>
</dbReference>
<dbReference type="SUPFAM" id="SSF56112">
    <property type="entry name" value="Protein kinase-like (PK-like)"/>
    <property type="match status" value="1"/>
</dbReference>
<evidence type="ECO:0000256" key="3">
    <source>
        <dbReference type="ARBA" id="ARBA00022741"/>
    </source>
</evidence>
<dbReference type="PANTHER" id="PTHR47448">
    <property type="entry name" value="DUAL SPECIFICITY MITOGEN-ACTIVATED PROTEIN KINASE KINASE DSOR1-LIKE PROTEIN"/>
    <property type="match status" value="1"/>
</dbReference>
<dbReference type="SMART" id="SM00028">
    <property type="entry name" value="TPR"/>
    <property type="match status" value="3"/>
</dbReference>
<dbReference type="Gene3D" id="3.40.50.300">
    <property type="entry name" value="P-loop containing nucleotide triphosphate hydrolases"/>
    <property type="match status" value="1"/>
</dbReference>
<reference evidence="16" key="1">
    <citation type="journal article" date="2017" name="bioRxiv">
        <title>Comparative analysis of the genomes of Stylophora pistillata and Acropora digitifera provides evidence for extensive differences between species of corals.</title>
        <authorList>
            <person name="Voolstra C.R."/>
            <person name="Li Y."/>
            <person name="Liew Y.J."/>
            <person name="Baumgarten S."/>
            <person name="Zoccola D."/>
            <person name="Flot J.-F."/>
            <person name="Tambutte S."/>
            <person name="Allemand D."/>
            <person name="Aranda M."/>
        </authorList>
    </citation>
    <scope>NUCLEOTIDE SEQUENCE [LARGE SCALE GENOMIC DNA]</scope>
</reference>
<evidence type="ECO:0000256" key="8">
    <source>
        <dbReference type="ARBA" id="ARBA00038999"/>
    </source>
</evidence>
<comment type="similarity">
    <text evidence="7">Belongs to the protein kinase superfamily. STE Ser/Thr protein kinase family. MAP kinase kinase subfamily.</text>
</comment>
<dbReference type="Gene3D" id="1.10.510.10">
    <property type="entry name" value="Transferase(Phosphotransferase) domain 1"/>
    <property type="match status" value="1"/>
</dbReference>
<dbReference type="Gene3D" id="3.30.200.20">
    <property type="entry name" value="Phosphorylase Kinase, domain 1"/>
    <property type="match status" value="1"/>
</dbReference>
<dbReference type="FunFam" id="3.30.200.20:FF:000100">
    <property type="entry name" value="Dual specificity mitogen-activated protein kinase kinase 1"/>
    <property type="match status" value="1"/>
</dbReference>